<dbReference type="SMART" id="SM00862">
    <property type="entry name" value="Trans_reg_C"/>
    <property type="match status" value="1"/>
</dbReference>
<sequence>MPETITAAQRHTPMAVPVPDIRGWDMTPVPSRAGPSWHVLIVESDPRSSESVLNSLRRYGHTAFCVDTGHAALRRHAQADVILLDLDLPDMDGLELCRTIRATSDSPLLAVTPRRSELDCVLGLQAGADDFLVKPYGFRELLARMEAVMRRTRTTPSASATLLTYGPLSIDPGTRSVLLHGHEIPLTRKEFDLLHLLAAQPHQVLPRRQILQHVWHDTDLRRSRTIDTHVNSLRKKLGSHSWVITIRGVGYRLGSL</sequence>
<dbReference type="InterPro" id="IPR011006">
    <property type="entry name" value="CheY-like_superfamily"/>
</dbReference>
<dbReference type="SUPFAM" id="SSF46894">
    <property type="entry name" value="C-terminal effector domain of the bipartite response regulators"/>
    <property type="match status" value="1"/>
</dbReference>
<dbReference type="Proteomes" id="UP001214441">
    <property type="component" value="Unassembled WGS sequence"/>
</dbReference>
<dbReference type="CDD" id="cd00383">
    <property type="entry name" value="trans_reg_C"/>
    <property type="match status" value="1"/>
</dbReference>
<dbReference type="PROSITE" id="PS51755">
    <property type="entry name" value="OMPR_PHOB"/>
    <property type="match status" value="1"/>
</dbReference>
<keyword evidence="10" id="KW-1185">Reference proteome</keyword>
<dbReference type="InterPro" id="IPR036388">
    <property type="entry name" value="WH-like_DNA-bd_sf"/>
</dbReference>
<accession>A0ABT7A1P0</accession>
<evidence type="ECO:0000313" key="9">
    <source>
        <dbReference type="EMBL" id="MDJ1134979.1"/>
    </source>
</evidence>
<evidence type="ECO:0000256" key="2">
    <source>
        <dbReference type="ARBA" id="ARBA00023015"/>
    </source>
</evidence>
<proteinExistence type="predicted"/>
<dbReference type="InterPro" id="IPR001789">
    <property type="entry name" value="Sig_transdc_resp-reg_receiver"/>
</dbReference>
<feature type="modified residue" description="4-aspartylphosphate" evidence="5">
    <location>
        <position position="85"/>
    </location>
</feature>
<dbReference type="EMBL" id="JANCPR020000025">
    <property type="protein sequence ID" value="MDJ1134979.1"/>
    <property type="molecule type" value="Genomic_DNA"/>
</dbReference>
<gene>
    <name evidence="9" type="ORF">NMN56_024070</name>
</gene>
<keyword evidence="1 5" id="KW-0597">Phosphoprotein</keyword>
<name>A0ABT7A1P0_9ACTN</name>
<evidence type="ECO:0000313" key="10">
    <source>
        <dbReference type="Proteomes" id="UP001214441"/>
    </source>
</evidence>
<feature type="domain" description="Response regulatory" evidence="7">
    <location>
        <begin position="38"/>
        <end position="149"/>
    </location>
</feature>
<dbReference type="InterPro" id="IPR016032">
    <property type="entry name" value="Sig_transdc_resp-reg_C-effctor"/>
</dbReference>
<dbReference type="Pfam" id="PF00486">
    <property type="entry name" value="Trans_reg_C"/>
    <property type="match status" value="1"/>
</dbReference>
<dbReference type="PROSITE" id="PS50110">
    <property type="entry name" value="RESPONSE_REGULATORY"/>
    <property type="match status" value="1"/>
</dbReference>
<evidence type="ECO:0000256" key="1">
    <source>
        <dbReference type="ARBA" id="ARBA00022553"/>
    </source>
</evidence>
<dbReference type="Pfam" id="PF00072">
    <property type="entry name" value="Response_reg"/>
    <property type="match status" value="1"/>
</dbReference>
<dbReference type="InterPro" id="IPR039420">
    <property type="entry name" value="WalR-like"/>
</dbReference>
<evidence type="ECO:0000256" key="4">
    <source>
        <dbReference type="ARBA" id="ARBA00023163"/>
    </source>
</evidence>
<evidence type="ECO:0000259" key="8">
    <source>
        <dbReference type="PROSITE" id="PS51755"/>
    </source>
</evidence>
<evidence type="ECO:0000256" key="5">
    <source>
        <dbReference type="PROSITE-ProRule" id="PRU00169"/>
    </source>
</evidence>
<evidence type="ECO:0000259" key="7">
    <source>
        <dbReference type="PROSITE" id="PS50110"/>
    </source>
</evidence>
<protein>
    <submittedName>
        <fullName evidence="9">Response regulator transcription factor</fullName>
    </submittedName>
</protein>
<organism evidence="9 10">
    <name type="scientific">Streptomyces iconiensis</name>
    <dbReference type="NCBI Taxonomy" id="1384038"/>
    <lineage>
        <taxon>Bacteria</taxon>
        <taxon>Bacillati</taxon>
        <taxon>Actinomycetota</taxon>
        <taxon>Actinomycetes</taxon>
        <taxon>Kitasatosporales</taxon>
        <taxon>Streptomycetaceae</taxon>
        <taxon>Streptomyces</taxon>
    </lineage>
</organism>
<dbReference type="SMART" id="SM00448">
    <property type="entry name" value="REC"/>
    <property type="match status" value="1"/>
</dbReference>
<evidence type="ECO:0000256" key="6">
    <source>
        <dbReference type="PROSITE-ProRule" id="PRU01091"/>
    </source>
</evidence>
<dbReference type="Gene3D" id="6.10.250.690">
    <property type="match status" value="1"/>
</dbReference>
<dbReference type="InterPro" id="IPR001867">
    <property type="entry name" value="OmpR/PhoB-type_DNA-bd"/>
</dbReference>
<keyword evidence="4" id="KW-0804">Transcription</keyword>
<dbReference type="Gene3D" id="3.40.50.2300">
    <property type="match status" value="1"/>
</dbReference>
<keyword evidence="3 6" id="KW-0238">DNA-binding</keyword>
<dbReference type="PANTHER" id="PTHR48111:SF4">
    <property type="entry name" value="DNA-BINDING DUAL TRANSCRIPTIONAL REGULATOR OMPR"/>
    <property type="match status" value="1"/>
</dbReference>
<feature type="domain" description="OmpR/PhoB-type" evidence="8">
    <location>
        <begin position="160"/>
        <end position="255"/>
    </location>
</feature>
<dbReference type="SUPFAM" id="SSF52172">
    <property type="entry name" value="CheY-like"/>
    <property type="match status" value="1"/>
</dbReference>
<reference evidence="9 10" key="1">
    <citation type="submission" date="2023-05" db="EMBL/GenBank/DDBJ databases">
        <title>Streptantibioticus silvisoli sp. nov., acidotolerant actinomycetes 1 from pine litter.</title>
        <authorList>
            <person name="Swiecimska M."/>
            <person name="Golinska P."/>
            <person name="Sangal V."/>
            <person name="Wachnowicz B."/>
            <person name="Goodfellow M."/>
        </authorList>
    </citation>
    <scope>NUCLEOTIDE SEQUENCE [LARGE SCALE GENOMIC DNA]</scope>
    <source>
        <strain evidence="9 10">DSM 42109</strain>
    </source>
</reference>
<feature type="DNA-binding region" description="OmpR/PhoB-type" evidence="6">
    <location>
        <begin position="160"/>
        <end position="255"/>
    </location>
</feature>
<dbReference type="PANTHER" id="PTHR48111">
    <property type="entry name" value="REGULATOR OF RPOS"/>
    <property type="match status" value="1"/>
</dbReference>
<comment type="caution">
    <text evidence="9">The sequence shown here is derived from an EMBL/GenBank/DDBJ whole genome shotgun (WGS) entry which is preliminary data.</text>
</comment>
<dbReference type="RefSeq" id="WP_274041410.1">
    <property type="nucleotide sequence ID" value="NZ_JANCPR020000025.1"/>
</dbReference>
<keyword evidence="2" id="KW-0805">Transcription regulation</keyword>
<dbReference type="Gene3D" id="1.10.10.10">
    <property type="entry name" value="Winged helix-like DNA-binding domain superfamily/Winged helix DNA-binding domain"/>
    <property type="match status" value="1"/>
</dbReference>
<evidence type="ECO:0000256" key="3">
    <source>
        <dbReference type="ARBA" id="ARBA00023125"/>
    </source>
</evidence>